<comment type="caution">
    <text evidence="1">The sequence shown here is derived from an EMBL/GenBank/DDBJ whole genome shotgun (WGS) entry which is preliminary data.</text>
</comment>
<dbReference type="InterPro" id="IPR028730">
    <property type="entry name" value="ZFYVE26"/>
</dbReference>
<reference evidence="1 2" key="1">
    <citation type="journal article" date="2024" name="Ann. Entomol. Soc. Am.">
        <title>Genomic analyses of the southern and eastern yellowjacket wasps (Hymenoptera: Vespidae) reveal evolutionary signatures of social life.</title>
        <authorList>
            <person name="Catto M.A."/>
            <person name="Caine P.B."/>
            <person name="Orr S.E."/>
            <person name="Hunt B.G."/>
            <person name="Goodisman M.A.D."/>
        </authorList>
    </citation>
    <scope>NUCLEOTIDE SEQUENCE [LARGE SCALE GENOMIC DNA]</scope>
    <source>
        <strain evidence="1">233</strain>
        <tissue evidence="1">Head and thorax</tissue>
    </source>
</reference>
<dbReference type="AlphaFoldDB" id="A0ABD2AIY0"/>
<dbReference type="EMBL" id="JAUDFV010000146">
    <property type="protein sequence ID" value="KAL2720588.1"/>
    <property type="molecule type" value="Genomic_DNA"/>
</dbReference>
<sequence length="816" mass="96047">MSKEMQVFEIQKCISSKLWYTAYEIFRTYHHNICSEQSTDVIHNIDFKSVVKIDIDTKKENNFRWIEYLLLCKLFPDKFCHNKNISMDFNSIDFQIAVDLMDDIPQNVVEVSLPYNNYLSKTTYFILFIILYFSQELLLYCSDVNIKAASPQIVNDFSQQTLSFLKTYLIENPIIACHIINMCCLYSFSISIFPNELLDFYLTILKEIMELMIPNESSIINRKDSDSSLIQNKIIFNNEYLGTFLCILSNMILTESKKTEFFKWLCPILLKTDNIKDVELALYSRKDMIFIDEWNLCMNELYGHSKSGTTIEDVTRICNAIFKYKNNDNIMILNEMEIFRRIITQKSHWLTDILNVCYTFLITGNYNEVSMILSYPPLKHFWIILLLKFLHHCSEEDTNDLQNWTDSVIVYEVLKFLLENCNLSIFTDHTFHKLNTMLKTYIEIINWILNLKDPEDIKESQDGIETICIVNAVPLKRMLYLLENCTVLSLLKEATNIHEIDHDQIKELLQDTSEPENIFQAYCSMVNALRAILLCKTYDAKYQNITKYLLDMESYLRTLLPFSLRLETMENIFSLLFLSYGDFCHSDNKSQDHNPVLNEKQQFTHRSMKYNNMNFICNKYAVRELLYYLKNSITATEIEMRKLKNDATYTEELNELNPKISNLVKLLADAKWRLDLHTNSHFIKNVGLPENFTIETNSGTLLKKNIIYPQERFNDIVFYRNHSDSDDTKIKTDSSSEAEIIADNINEWNQSKNRTISDNLIIKDADQPIFLINLMLSSKESLLIQCLWKNDYEKAQEVIELQVFHTCLVHIQTVRI</sequence>
<proteinExistence type="predicted"/>
<evidence type="ECO:0000313" key="1">
    <source>
        <dbReference type="EMBL" id="KAL2720588.1"/>
    </source>
</evidence>
<gene>
    <name evidence="1" type="ORF">V1478_010164</name>
</gene>
<dbReference type="Proteomes" id="UP001607302">
    <property type="component" value="Unassembled WGS sequence"/>
</dbReference>
<evidence type="ECO:0000313" key="2">
    <source>
        <dbReference type="Proteomes" id="UP001607302"/>
    </source>
</evidence>
<name>A0ABD2AIY0_VESSQ</name>
<keyword evidence="2" id="KW-1185">Reference proteome</keyword>
<dbReference type="PANTHER" id="PTHR46591">
    <property type="entry name" value="ZINC FINGER FYVE DOMAIN-CONTAINING PROTEIN 26"/>
    <property type="match status" value="1"/>
</dbReference>
<dbReference type="PANTHER" id="PTHR46591:SF1">
    <property type="entry name" value="ZINC FINGER FYVE DOMAIN-CONTAINING PROTEIN 26"/>
    <property type="match status" value="1"/>
</dbReference>
<organism evidence="1 2">
    <name type="scientific">Vespula squamosa</name>
    <name type="common">Southern yellow jacket</name>
    <name type="synonym">Wasp</name>
    <dbReference type="NCBI Taxonomy" id="30214"/>
    <lineage>
        <taxon>Eukaryota</taxon>
        <taxon>Metazoa</taxon>
        <taxon>Ecdysozoa</taxon>
        <taxon>Arthropoda</taxon>
        <taxon>Hexapoda</taxon>
        <taxon>Insecta</taxon>
        <taxon>Pterygota</taxon>
        <taxon>Neoptera</taxon>
        <taxon>Endopterygota</taxon>
        <taxon>Hymenoptera</taxon>
        <taxon>Apocrita</taxon>
        <taxon>Aculeata</taxon>
        <taxon>Vespoidea</taxon>
        <taxon>Vespidae</taxon>
        <taxon>Vespinae</taxon>
        <taxon>Vespula</taxon>
    </lineage>
</organism>
<accession>A0ABD2AIY0</accession>
<protein>
    <submittedName>
        <fullName evidence="1">Zinc finger FYVE domain-containing protein 26 isoform X1</fullName>
    </submittedName>
</protein>